<evidence type="ECO:0000313" key="3">
    <source>
        <dbReference type="EMBL" id="NNU59951.1"/>
    </source>
</evidence>
<comment type="caution">
    <text evidence="3">The sequence shown here is derived from an EMBL/GenBank/DDBJ whole genome shotgun (WGS) entry which is preliminary data.</text>
</comment>
<dbReference type="EMBL" id="JABFCY010000003">
    <property type="protein sequence ID" value="NNU59951.1"/>
    <property type="molecule type" value="Genomic_DNA"/>
</dbReference>
<dbReference type="InterPro" id="IPR043990">
    <property type="entry name" value="AC_1"/>
</dbReference>
<dbReference type="InterPro" id="IPR011050">
    <property type="entry name" value="Pectin_lyase_fold/virulence"/>
</dbReference>
<protein>
    <submittedName>
        <fullName evidence="3">Autotransporter outer membrane beta-barrel domain-containing protein</fullName>
    </submittedName>
</protein>
<dbReference type="InterPro" id="IPR006315">
    <property type="entry name" value="OM_autotransptr_brl_dom"/>
</dbReference>
<dbReference type="NCBIfam" id="TIGR01414">
    <property type="entry name" value="autotrans_barl"/>
    <property type="match status" value="1"/>
</dbReference>
<dbReference type="AlphaFoldDB" id="A0A849KEP4"/>
<dbReference type="GO" id="GO:0019867">
    <property type="term" value="C:outer membrane"/>
    <property type="evidence" value="ECO:0007669"/>
    <property type="project" value="InterPro"/>
</dbReference>
<dbReference type="RefSeq" id="WP_109366067.1">
    <property type="nucleotide sequence ID" value="NZ_JABFCY010000003.1"/>
</dbReference>
<dbReference type="Gene3D" id="2.160.20.20">
    <property type="match status" value="1"/>
</dbReference>
<name>A0A849KEP4_9HYPH</name>
<feature type="domain" description="Autochaperone" evidence="2">
    <location>
        <begin position="6"/>
        <end position="68"/>
    </location>
</feature>
<dbReference type="InterPro" id="IPR012332">
    <property type="entry name" value="Autotransporter_pectin_lyase_C"/>
</dbReference>
<reference evidence="3 4" key="1">
    <citation type="submission" date="2020-05" db="EMBL/GenBank/DDBJ databases">
        <title>Draft Genome Sequence of Ochrobactrum soli Isolated from Stable Fly Gut.</title>
        <authorList>
            <person name="Pileggi M.T."/>
            <person name="Vazhakkala L.J."/>
            <person name="Wong C.N."/>
        </authorList>
    </citation>
    <scope>NUCLEOTIDE SEQUENCE [LARGE SCALE GENOMIC DNA]</scope>
    <source>
        <strain evidence="3 4">MTP-C0764</strain>
    </source>
</reference>
<dbReference type="Pfam" id="PF18883">
    <property type="entry name" value="AC_1"/>
    <property type="match status" value="1"/>
</dbReference>
<dbReference type="Proteomes" id="UP000574931">
    <property type="component" value="Unassembled WGS sequence"/>
</dbReference>
<evidence type="ECO:0000259" key="2">
    <source>
        <dbReference type="Pfam" id="PF18883"/>
    </source>
</evidence>
<organism evidence="3 4">
    <name type="scientific">Ochrobactrum soli</name>
    <dbReference type="NCBI Taxonomy" id="2448455"/>
    <lineage>
        <taxon>Bacteria</taxon>
        <taxon>Pseudomonadati</taxon>
        <taxon>Pseudomonadota</taxon>
        <taxon>Alphaproteobacteria</taxon>
        <taxon>Hyphomicrobiales</taxon>
        <taxon>Brucellaceae</taxon>
        <taxon>Brucella/Ochrobactrum group</taxon>
        <taxon>Ochrobactrum</taxon>
    </lineage>
</organism>
<feature type="region of interest" description="Disordered" evidence="1">
    <location>
        <begin position="62"/>
        <end position="93"/>
    </location>
</feature>
<evidence type="ECO:0000313" key="4">
    <source>
        <dbReference type="Proteomes" id="UP000574931"/>
    </source>
</evidence>
<accession>A0A849KEP4</accession>
<evidence type="ECO:0000256" key="1">
    <source>
        <dbReference type="SAM" id="MobiDB-lite"/>
    </source>
</evidence>
<dbReference type="SUPFAM" id="SSF51126">
    <property type="entry name" value="Pectin lyase-like"/>
    <property type="match status" value="1"/>
</dbReference>
<gene>
    <name evidence="3" type="ORF">HKX02_06715</name>
</gene>
<keyword evidence="4" id="KW-1185">Reference proteome</keyword>
<proteinExistence type="predicted"/>
<sequence length="93" mass="9547">MWGSPGKAGQIGFNTYLDTYGSLSDRLIIDGGGASGSTRLEVTNAGGQGAITTGSGILIVDTANDGTKGDRRDPSRGSSRGWPLGILALSRQY</sequence>